<dbReference type="Proteomes" id="UP000662747">
    <property type="component" value="Chromosome"/>
</dbReference>
<keyword evidence="2" id="KW-1185">Reference proteome</keyword>
<dbReference type="RefSeq" id="WP_206722668.1">
    <property type="nucleotide sequence ID" value="NZ_CP071090.1"/>
</dbReference>
<gene>
    <name evidence="1" type="ORF">JY651_38735</name>
</gene>
<dbReference type="NCBIfam" id="TIGR02265">
    <property type="entry name" value="Mxa_TIGR02265"/>
    <property type="match status" value="1"/>
</dbReference>
<dbReference type="Pfam" id="PF09536">
    <property type="entry name" value="DUF2378"/>
    <property type="match status" value="1"/>
</dbReference>
<sequence length="192" mass="21537">MGRGAVDMETPDTRLIYLGAVQGLFLIALRGRLSPAAREALRAEGLDLDQDLMPAYAFTSWLRWQDIILRDVWPDLPRDEAFRKLGRTVIDGLLSTMLGRVMATAARTLGPRLGLPQLDRGFRSSNNFQCTRVLVERGPNACELWINDIADRPTYYVGLLEAVLGAMGARESRITVLRHEPPGCTFLVEWRP</sequence>
<dbReference type="EMBL" id="CP071090">
    <property type="protein sequence ID" value="QSQ21089.1"/>
    <property type="molecule type" value="Genomic_DNA"/>
</dbReference>
<evidence type="ECO:0000313" key="2">
    <source>
        <dbReference type="Proteomes" id="UP000662747"/>
    </source>
</evidence>
<protein>
    <submittedName>
        <fullName evidence="1">DUF2378 family protein</fullName>
    </submittedName>
</protein>
<accession>A0ABX7NQF8</accession>
<name>A0ABX7NQF8_9BACT</name>
<evidence type="ECO:0000313" key="1">
    <source>
        <dbReference type="EMBL" id="QSQ21089.1"/>
    </source>
</evidence>
<dbReference type="InterPro" id="IPR011751">
    <property type="entry name" value="Mxa_paralog_2265"/>
</dbReference>
<proteinExistence type="predicted"/>
<reference evidence="1 2" key="1">
    <citation type="submission" date="2021-02" db="EMBL/GenBank/DDBJ databases">
        <title>De Novo genome assembly of isolated myxobacteria.</title>
        <authorList>
            <person name="Stevens D.C."/>
        </authorList>
    </citation>
    <scope>NUCLEOTIDE SEQUENCE [LARGE SCALE GENOMIC DNA]</scope>
    <source>
        <strain evidence="2">SCPEA02</strain>
    </source>
</reference>
<organism evidence="1 2">
    <name type="scientific">Pyxidicoccus parkwayensis</name>
    <dbReference type="NCBI Taxonomy" id="2813578"/>
    <lineage>
        <taxon>Bacteria</taxon>
        <taxon>Pseudomonadati</taxon>
        <taxon>Myxococcota</taxon>
        <taxon>Myxococcia</taxon>
        <taxon>Myxococcales</taxon>
        <taxon>Cystobacterineae</taxon>
        <taxon>Myxococcaceae</taxon>
        <taxon>Pyxidicoccus</taxon>
    </lineage>
</organism>